<dbReference type="Proteomes" id="UP000006655">
    <property type="component" value="Chromosome"/>
</dbReference>
<dbReference type="STRING" id="504728.K649_12545"/>
<evidence type="ECO:0000313" key="1">
    <source>
        <dbReference type="EMBL" id="ADD28757.1"/>
    </source>
</evidence>
<dbReference type="EMBL" id="CP005385">
    <property type="protein sequence ID" value="AGK05795.1"/>
    <property type="molecule type" value="Genomic_DNA"/>
</dbReference>
<dbReference type="AlphaFoldDB" id="D3PTH4"/>
<dbReference type="EMBL" id="CP001743">
    <property type="protein sequence ID" value="ADD28757.1"/>
    <property type="molecule type" value="Genomic_DNA"/>
</dbReference>
<reference evidence="1 3" key="1">
    <citation type="journal article" date="2010" name="Stand. Genomic Sci.">
        <title>Complete genome sequence of Meiothermus ruber type strain (21).</title>
        <authorList>
            <person name="Tindall B.J."/>
            <person name="Sikorski J."/>
            <person name="Lucas S."/>
            <person name="Goltsman E."/>
            <person name="Copeland A."/>
            <person name="Glavina Del Rio T."/>
            <person name="Nolan M."/>
            <person name="Tice H."/>
            <person name="Cheng J.F."/>
            <person name="Han C."/>
            <person name="Pitluck S."/>
            <person name="Liolios K."/>
            <person name="Ivanova N."/>
            <person name="Mavromatis K."/>
            <person name="Ovchinnikova G."/>
            <person name="Pati A."/>
            <person name="Fahnrich R."/>
            <person name="Goodwin L."/>
            <person name="Chen A."/>
            <person name="Palaniappan K."/>
            <person name="Land M."/>
            <person name="Hauser L."/>
            <person name="Chang Y.J."/>
            <person name="Jeffries C.D."/>
            <person name="Rohde M."/>
            <person name="Goker M."/>
            <person name="Woyke T."/>
            <person name="Bristow J."/>
            <person name="Eisen J.A."/>
            <person name="Markowitz V."/>
            <person name="Hugenholtz P."/>
            <person name="Kyrpides N.C."/>
            <person name="Klenk H.P."/>
            <person name="Lapidus A."/>
        </authorList>
    </citation>
    <scope>NUCLEOTIDE SEQUENCE [LARGE SCALE GENOMIC DNA]</scope>
    <source>
        <strain evidence="3">ATCC 35948 / DSM 1279 / VKM B-1258 / 21</strain>
        <strain evidence="1">DSM 1279</strain>
    </source>
</reference>
<name>D3PTH4_MEIRD</name>
<dbReference type="PATRIC" id="fig|504728.9.peg.2580"/>
<keyword evidence="3" id="KW-1185">Reference proteome</keyword>
<evidence type="ECO:0000313" key="3">
    <source>
        <dbReference type="Proteomes" id="UP000006655"/>
    </source>
</evidence>
<dbReference type="OrthoDB" id="32036at2"/>
<dbReference type="eggNOG" id="ENOG5032UWT">
    <property type="taxonomic scope" value="Bacteria"/>
</dbReference>
<protein>
    <recommendedName>
        <fullName evidence="5">Lipoprotein</fullName>
    </recommendedName>
</protein>
<dbReference type="RefSeq" id="WP_013014255.1">
    <property type="nucleotide sequence ID" value="NC_013946.1"/>
</dbReference>
<dbReference type="KEGG" id="mre:K649_12545"/>
<reference evidence="2 4" key="3">
    <citation type="submission" date="2013-04" db="EMBL/GenBank/DDBJ databases">
        <authorList>
            <person name="Chin J."/>
            <person name="Alexander D.H."/>
            <person name="Marks P."/>
            <person name="Korlach J."/>
            <person name="Clum A."/>
            <person name="Copeland A."/>
        </authorList>
    </citation>
    <scope>NUCLEOTIDE SEQUENCE [LARGE SCALE GENOMIC DNA]</scope>
    <source>
        <strain evidence="4">ATCC 35948 / DSM 1279 / VKM B-1258 / 21</strain>
        <strain evidence="2">DSM 1279</strain>
    </source>
</reference>
<evidence type="ECO:0000313" key="4">
    <source>
        <dbReference type="Proteomes" id="UP000013026"/>
    </source>
</evidence>
<gene>
    <name evidence="1" type="ordered locus">Mrub_2001</name>
    <name evidence="2" type="ORF">K649_12545</name>
</gene>
<evidence type="ECO:0000313" key="2">
    <source>
        <dbReference type="EMBL" id="AGK05795.1"/>
    </source>
</evidence>
<evidence type="ECO:0008006" key="5">
    <source>
        <dbReference type="Google" id="ProtNLM"/>
    </source>
</evidence>
<organism evidence="2 4">
    <name type="scientific">Meiothermus ruber (strain ATCC 35948 / DSM 1279 / VKM B-1258 / 21)</name>
    <name type="common">Thermus ruber</name>
    <dbReference type="NCBI Taxonomy" id="504728"/>
    <lineage>
        <taxon>Bacteria</taxon>
        <taxon>Thermotogati</taxon>
        <taxon>Deinococcota</taxon>
        <taxon>Deinococci</taxon>
        <taxon>Thermales</taxon>
        <taxon>Thermaceae</taxon>
        <taxon>Meiothermus</taxon>
    </lineage>
</organism>
<reference evidence="2" key="2">
    <citation type="submission" date="2013-04" db="EMBL/GenBank/DDBJ databases">
        <title>Non-Hybrid, Finished Microbial Genome Assemblies from Long-Read SMRT Sequencing Data.</title>
        <authorList>
            <person name="Klammer A."/>
            <person name="Drake J."/>
            <person name="Heiner C."/>
            <person name="Clum A."/>
            <person name="Copeland A."/>
            <person name="Huddleston J."/>
            <person name="Eichler E."/>
            <person name="Turner S.W."/>
        </authorList>
    </citation>
    <scope>NUCLEOTIDE SEQUENCE</scope>
    <source>
        <strain evidence="2">DSM 1279</strain>
    </source>
</reference>
<dbReference type="KEGG" id="mrb:Mrub_2001"/>
<proteinExistence type="predicted"/>
<accession>D3PTH4</accession>
<dbReference type="PROSITE" id="PS51257">
    <property type="entry name" value="PROKAR_LIPOPROTEIN"/>
    <property type="match status" value="1"/>
</dbReference>
<sequence>MRAGLAACGLWLVACAPQPVTPPTSTPILIEGGVVEGRVVRAGALQLALPSPTPWVARSGSTLLAAYPFQLLIYQDGLIQESQPLPGVPAFVRAKPLPLVGLEDRLFVPGLGTLPYKAKDALYTKEGVYWIDQQGLYLGRRLLAEGRFSFLAASERYVYAFGREALRLPDNLRVPLPAGVQAAVVQDDLYVLTSEGIYRLSPEGLQLGFRAGVYKGLETDGTYLYTLEAGRLRTLQLNLDTANRSEPQALTASLGVRPLLGQEVP</sequence>
<dbReference type="Proteomes" id="UP000013026">
    <property type="component" value="Chromosome"/>
</dbReference>